<evidence type="ECO:0000256" key="1">
    <source>
        <dbReference type="SAM" id="MobiDB-lite"/>
    </source>
</evidence>
<proteinExistence type="predicted"/>
<reference evidence="3" key="1">
    <citation type="journal article" date="2017" name="bioRxiv">
        <title>Conservation of a gene cluster reveals novel cercosporin biosynthetic mechanisms and extends production to the genus Colletotrichum.</title>
        <authorList>
            <person name="de Jonge R."/>
            <person name="Ebert M.K."/>
            <person name="Huitt-Roehl C.R."/>
            <person name="Pal P."/>
            <person name="Suttle J.C."/>
            <person name="Spanner R.E."/>
            <person name="Neubauer J.D."/>
            <person name="Jurick W.M.II."/>
            <person name="Stott K.A."/>
            <person name="Secor G.A."/>
            <person name="Thomma B.P.H.J."/>
            <person name="Van de Peer Y."/>
            <person name="Townsend C.A."/>
            <person name="Bolton M.D."/>
        </authorList>
    </citation>
    <scope>NUCLEOTIDE SEQUENCE [LARGE SCALE GENOMIC DNA]</scope>
    <source>
        <strain evidence="3">CBS538.71</strain>
    </source>
</reference>
<comment type="caution">
    <text evidence="2">The sequence shown here is derived from an EMBL/GenBank/DDBJ whole genome shotgun (WGS) entry which is preliminary data.</text>
</comment>
<organism evidence="2 3">
    <name type="scientific">Cercospora berteroae</name>
    <dbReference type="NCBI Taxonomy" id="357750"/>
    <lineage>
        <taxon>Eukaryota</taxon>
        <taxon>Fungi</taxon>
        <taxon>Dikarya</taxon>
        <taxon>Ascomycota</taxon>
        <taxon>Pezizomycotina</taxon>
        <taxon>Dothideomycetes</taxon>
        <taxon>Dothideomycetidae</taxon>
        <taxon>Mycosphaerellales</taxon>
        <taxon>Mycosphaerellaceae</taxon>
        <taxon>Cercospora</taxon>
    </lineage>
</organism>
<accession>A0A2S6CCG9</accession>
<keyword evidence="3" id="KW-1185">Reference proteome</keyword>
<dbReference type="EMBL" id="PNEN01000495">
    <property type="protein sequence ID" value="PPJ57425.1"/>
    <property type="molecule type" value="Genomic_DNA"/>
</dbReference>
<feature type="compositionally biased region" description="Acidic residues" evidence="1">
    <location>
        <begin position="201"/>
        <end position="219"/>
    </location>
</feature>
<feature type="compositionally biased region" description="Basic and acidic residues" evidence="1">
    <location>
        <begin position="175"/>
        <end position="194"/>
    </location>
</feature>
<evidence type="ECO:0000313" key="3">
    <source>
        <dbReference type="Proteomes" id="UP000237631"/>
    </source>
</evidence>
<feature type="compositionally biased region" description="Basic and acidic residues" evidence="1">
    <location>
        <begin position="240"/>
        <end position="251"/>
    </location>
</feature>
<sequence>MASSKPPIPPGTNCIASIKGIPWPVVICSDEVAPAQFLAIRREPAHIPVIQLGRYRYIFVHRGLLKPAEPHIDYLDGLKAFPDPEVQPDDGPEIIEEKQRRRAFRTDLQLFKGDHFWANFITNQSEARKIEKQQLAKYSNLQRTYTKPRNRQNMEFAHSRSAKRQKLQSNNHAHWQHDTKQKQRNRDRVPRHDSFTSMIEPSDDDGSDCEDLSDNDDEYVASGALSFPVLPSAPTSKRKPATDDFDGKVHQSIEGPSRCLSRSCETTFMANAPELPKAGPLDCVVIFPYGELSSIAVGKNVVSNCPYLAARTCDDESTSQLDLRNDKRAIETNLAASDLAAVLEFYATGEIGPRLVNQPSDDPEISAVDQLETKKDKHAETLGKAFATAVKIEDELLQDLIHQKLCALYPLTPLGILIVAKCVSKLSPSTWSIQHDVSTWVTQHLIQSYWAIAKNYVGMLQRLLEENETLRHAVYDGLKGIAQPSSNGHHG</sequence>
<dbReference type="OrthoDB" id="3825471at2759"/>
<evidence type="ECO:0008006" key="4">
    <source>
        <dbReference type="Google" id="ProtNLM"/>
    </source>
</evidence>
<name>A0A2S6CCG9_9PEZI</name>
<evidence type="ECO:0000313" key="2">
    <source>
        <dbReference type="EMBL" id="PPJ57425.1"/>
    </source>
</evidence>
<feature type="compositionally biased region" description="Polar residues" evidence="1">
    <location>
        <begin position="141"/>
        <end position="153"/>
    </location>
</feature>
<dbReference type="AlphaFoldDB" id="A0A2S6CCG9"/>
<dbReference type="Proteomes" id="UP000237631">
    <property type="component" value="Unassembled WGS sequence"/>
</dbReference>
<protein>
    <recommendedName>
        <fullName evidence="4">PWWP domain-containing protein</fullName>
    </recommendedName>
</protein>
<feature type="region of interest" description="Disordered" evidence="1">
    <location>
        <begin position="141"/>
        <end position="252"/>
    </location>
</feature>
<gene>
    <name evidence="2" type="ORF">CBER1_01356</name>
</gene>